<dbReference type="GO" id="GO:0008483">
    <property type="term" value="F:transaminase activity"/>
    <property type="evidence" value="ECO:0007669"/>
    <property type="project" value="UniProtKB-KW"/>
</dbReference>
<dbReference type="InterPro" id="IPR051446">
    <property type="entry name" value="HTH_trans_reg/aminotransferase"/>
</dbReference>
<dbReference type="PROSITE" id="PS50949">
    <property type="entry name" value="HTH_GNTR"/>
    <property type="match status" value="1"/>
</dbReference>
<dbReference type="PANTHER" id="PTHR46577:SF1">
    <property type="entry name" value="HTH-TYPE TRANSCRIPTIONAL REGULATORY PROTEIN GABR"/>
    <property type="match status" value="1"/>
</dbReference>
<keyword evidence="3" id="KW-0805">Transcription regulation</keyword>
<dbReference type="CDD" id="cd00609">
    <property type="entry name" value="AAT_like"/>
    <property type="match status" value="1"/>
</dbReference>
<dbReference type="Pfam" id="PF00392">
    <property type="entry name" value="GntR"/>
    <property type="match status" value="1"/>
</dbReference>
<evidence type="ECO:0000256" key="3">
    <source>
        <dbReference type="ARBA" id="ARBA00023015"/>
    </source>
</evidence>
<dbReference type="RefSeq" id="WP_073460269.1">
    <property type="nucleotide sequence ID" value="NZ_CALGVN010000031.1"/>
</dbReference>
<evidence type="ECO:0000256" key="4">
    <source>
        <dbReference type="ARBA" id="ARBA00023125"/>
    </source>
</evidence>
<evidence type="ECO:0000313" key="8">
    <source>
        <dbReference type="Proteomes" id="UP000184363"/>
    </source>
</evidence>
<comment type="similarity">
    <text evidence="1">In the C-terminal section; belongs to the class-I pyridoxal-phosphate-dependent aminotransferase family.</text>
</comment>
<dbReference type="Pfam" id="PF00155">
    <property type="entry name" value="Aminotran_1_2"/>
    <property type="match status" value="1"/>
</dbReference>
<dbReference type="InterPro" id="IPR036388">
    <property type="entry name" value="WH-like_DNA-bd_sf"/>
</dbReference>
<protein>
    <submittedName>
        <fullName evidence="7">GntR family transcriptional regulator / MocR family aminotransferase</fullName>
    </submittedName>
</protein>
<name>A0A1M7AJF3_PSETH</name>
<dbReference type="PRINTS" id="PR00035">
    <property type="entry name" value="HTHGNTR"/>
</dbReference>
<dbReference type="InterPro" id="IPR004839">
    <property type="entry name" value="Aminotransferase_I/II_large"/>
</dbReference>
<dbReference type="InterPro" id="IPR036390">
    <property type="entry name" value="WH_DNA-bd_sf"/>
</dbReference>
<dbReference type="EMBL" id="FRAP01000028">
    <property type="protein sequence ID" value="SHL42529.1"/>
    <property type="molecule type" value="Genomic_DNA"/>
</dbReference>
<dbReference type="Gene3D" id="1.10.10.10">
    <property type="entry name" value="Winged helix-like DNA-binding domain superfamily/Winged helix DNA-binding domain"/>
    <property type="match status" value="1"/>
</dbReference>
<dbReference type="STRING" id="1848.SAMN05443637_12827"/>
<keyword evidence="4" id="KW-0238">DNA-binding</keyword>
<accession>A0A1M7AJF3</accession>
<dbReference type="OrthoDB" id="5415143at2"/>
<keyword evidence="7" id="KW-0808">Transferase</keyword>
<dbReference type="InterPro" id="IPR015421">
    <property type="entry name" value="PyrdxlP-dep_Trfase_major"/>
</dbReference>
<keyword evidence="8" id="KW-1185">Reference proteome</keyword>
<keyword evidence="5" id="KW-0804">Transcription</keyword>
<dbReference type="PANTHER" id="PTHR46577">
    <property type="entry name" value="HTH-TYPE TRANSCRIPTIONAL REGULATORY PROTEIN GABR"/>
    <property type="match status" value="1"/>
</dbReference>
<keyword evidence="7" id="KW-0032">Aminotransferase</keyword>
<evidence type="ECO:0000313" key="7">
    <source>
        <dbReference type="EMBL" id="SHL42529.1"/>
    </source>
</evidence>
<dbReference type="SUPFAM" id="SSF53383">
    <property type="entry name" value="PLP-dependent transferases"/>
    <property type="match status" value="1"/>
</dbReference>
<evidence type="ECO:0000256" key="2">
    <source>
        <dbReference type="ARBA" id="ARBA00022898"/>
    </source>
</evidence>
<keyword evidence="2" id="KW-0663">Pyridoxal phosphate</keyword>
<dbReference type="Proteomes" id="UP000184363">
    <property type="component" value="Unassembled WGS sequence"/>
</dbReference>
<feature type="domain" description="HTH gntR-type" evidence="6">
    <location>
        <begin position="12"/>
        <end position="80"/>
    </location>
</feature>
<dbReference type="Gene3D" id="3.40.640.10">
    <property type="entry name" value="Type I PLP-dependent aspartate aminotransferase-like (Major domain)"/>
    <property type="match status" value="1"/>
</dbReference>
<evidence type="ECO:0000259" key="6">
    <source>
        <dbReference type="PROSITE" id="PS50949"/>
    </source>
</evidence>
<proteinExistence type="inferred from homology"/>
<dbReference type="SMART" id="SM00345">
    <property type="entry name" value="HTH_GNTR"/>
    <property type="match status" value="1"/>
</dbReference>
<gene>
    <name evidence="7" type="ORF">SAMN05443637_12827</name>
</gene>
<dbReference type="SUPFAM" id="SSF46785">
    <property type="entry name" value="Winged helix' DNA-binding domain"/>
    <property type="match status" value="1"/>
</dbReference>
<dbReference type="GO" id="GO:0030170">
    <property type="term" value="F:pyridoxal phosphate binding"/>
    <property type="evidence" value="ECO:0007669"/>
    <property type="project" value="InterPro"/>
</dbReference>
<dbReference type="CDD" id="cd07377">
    <property type="entry name" value="WHTH_GntR"/>
    <property type="match status" value="1"/>
</dbReference>
<sequence length="488" mass="52923">MTPRRNARPAGTPAYLVLYERLRAGILSGQLAAGSRLPPSRALAAETGLSRNTVLAALAQLEAEGYIVGRRGSGTYVASVLPEHMLTAGTRLRVPARPGTGAATLSERGQRLTQIRRMPLPAVIGREPKGTAFLIGLPALDRFPFETWTRLHTERLRRSAARLMTYDDPAGYRPLREAIAAHVGTSRGIRCSADQVVVTSGSQQALELCARILLDPGDAAWLEDPGYLGARAALVSAGARLVPVPVDEEGLDVAAGIAREPDARLAVVTPSYQFPLGHTMSLPRRIALIEWAGSRNAWIVEDDYDAEFHYVGRPHAALAAIDAHQRVVYVGTFSKVLFPGLRLGYLVAPPHLVDGFVAARLSTDIHASLFDQAVVADFMTAGHLTRHLRRMRVLHRERQQELLRLAEPLVGALDLAPSNGGLHLIGRLHPSRDDRAIARRAVQDGVHVWPLSTHYLGAEPRPALLLGYAGTTPEDMRAGIRVLERALG</sequence>
<dbReference type="GO" id="GO:0003700">
    <property type="term" value="F:DNA-binding transcription factor activity"/>
    <property type="evidence" value="ECO:0007669"/>
    <property type="project" value="InterPro"/>
</dbReference>
<dbReference type="AlphaFoldDB" id="A0A1M7AJF3"/>
<dbReference type="GO" id="GO:0003677">
    <property type="term" value="F:DNA binding"/>
    <property type="evidence" value="ECO:0007669"/>
    <property type="project" value="UniProtKB-KW"/>
</dbReference>
<evidence type="ECO:0000256" key="1">
    <source>
        <dbReference type="ARBA" id="ARBA00005384"/>
    </source>
</evidence>
<evidence type="ECO:0000256" key="5">
    <source>
        <dbReference type="ARBA" id="ARBA00023163"/>
    </source>
</evidence>
<reference evidence="7 8" key="1">
    <citation type="submission" date="2016-11" db="EMBL/GenBank/DDBJ databases">
        <authorList>
            <person name="Jaros S."/>
            <person name="Januszkiewicz K."/>
            <person name="Wedrychowicz H."/>
        </authorList>
    </citation>
    <scope>NUCLEOTIDE SEQUENCE [LARGE SCALE GENOMIC DNA]</scope>
    <source>
        <strain evidence="7 8">DSM 43832</strain>
    </source>
</reference>
<dbReference type="InterPro" id="IPR015424">
    <property type="entry name" value="PyrdxlP-dep_Trfase"/>
</dbReference>
<organism evidence="7 8">
    <name type="scientific">Pseudonocardia thermophila</name>
    <dbReference type="NCBI Taxonomy" id="1848"/>
    <lineage>
        <taxon>Bacteria</taxon>
        <taxon>Bacillati</taxon>
        <taxon>Actinomycetota</taxon>
        <taxon>Actinomycetes</taxon>
        <taxon>Pseudonocardiales</taxon>
        <taxon>Pseudonocardiaceae</taxon>
        <taxon>Pseudonocardia</taxon>
    </lineage>
</organism>
<dbReference type="InterPro" id="IPR000524">
    <property type="entry name" value="Tscrpt_reg_HTH_GntR"/>
</dbReference>